<evidence type="ECO:0000256" key="4">
    <source>
        <dbReference type="ARBA" id="ARBA00023136"/>
    </source>
</evidence>
<evidence type="ECO:0000313" key="7">
    <source>
        <dbReference type="EMBL" id="MDY7231341.1"/>
    </source>
</evidence>
<keyword evidence="4 6" id="KW-0472">Membrane</keyword>
<gene>
    <name evidence="7" type="ORF">SYV04_33430</name>
</gene>
<feature type="transmembrane region" description="Helical" evidence="6">
    <location>
        <begin position="59"/>
        <end position="79"/>
    </location>
</feature>
<dbReference type="Pfam" id="PF06541">
    <property type="entry name" value="ABC_trans_CmpB"/>
    <property type="match status" value="1"/>
</dbReference>
<evidence type="ECO:0000256" key="5">
    <source>
        <dbReference type="SAM" id="MobiDB-lite"/>
    </source>
</evidence>
<feature type="transmembrane region" description="Helical" evidence="6">
    <location>
        <begin position="91"/>
        <end position="115"/>
    </location>
</feature>
<evidence type="ECO:0000313" key="8">
    <source>
        <dbReference type="Proteomes" id="UP001291309"/>
    </source>
</evidence>
<keyword evidence="3 6" id="KW-1133">Transmembrane helix</keyword>
<reference evidence="7 8" key="1">
    <citation type="submission" date="2023-12" db="EMBL/GenBank/DDBJ databases">
        <title>the genome sequence of Hyalangium sp. s54d21.</title>
        <authorList>
            <person name="Zhang X."/>
        </authorList>
    </citation>
    <scope>NUCLEOTIDE SEQUENCE [LARGE SCALE GENOMIC DNA]</scope>
    <source>
        <strain evidence="8">s54d21</strain>
    </source>
</reference>
<evidence type="ECO:0000256" key="6">
    <source>
        <dbReference type="SAM" id="Phobius"/>
    </source>
</evidence>
<evidence type="ECO:0000256" key="1">
    <source>
        <dbReference type="ARBA" id="ARBA00004141"/>
    </source>
</evidence>
<comment type="subcellular location">
    <subcellularLocation>
        <location evidence="1">Membrane</location>
        <topology evidence="1">Multi-pass membrane protein</topology>
    </subcellularLocation>
</comment>
<name>A0ABU5HDB7_9BACT</name>
<protein>
    <submittedName>
        <fullName evidence="7">ABC transporter permease</fullName>
    </submittedName>
</protein>
<proteinExistence type="predicted"/>
<dbReference type="Proteomes" id="UP001291309">
    <property type="component" value="Unassembled WGS sequence"/>
</dbReference>
<comment type="caution">
    <text evidence="7">The sequence shown here is derived from an EMBL/GenBank/DDBJ whole genome shotgun (WGS) entry which is preliminary data.</text>
</comment>
<dbReference type="EMBL" id="JAXIVS010000014">
    <property type="protein sequence ID" value="MDY7231341.1"/>
    <property type="molecule type" value="Genomic_DNA"/>
</dbReference>
<dbReference type="InterPro" id="IPR010540">
    <property type="entry name" value="CmpB_TMEM229"/>
</dbReference>
<keyword evidence="8" id="KW-1185">Reference proteome</keyword>
<keyword evidence="2 6" id="KW-0812">Transmembrane</keyword>
<evidence type="ECO:0000256" key="3">
    <source>
        <dbReference type="ARBA" id="ARBA00022989"/>
    </source>
</evidence>
<sequence length="196" mass="21123">MSGGRDGSTGQAGGVGQQLSPLARFVVYGLVGWCIECLFTSVVDLATGAGDIRLRGYSYLWMHPIWGAGLLLGERLVVVMQRAGMSRLMRASVGMLVCFAVEYVTGAVLVAVLGVCPWDYSASWFSVQGLIRLDYAPFWFGCALMCEPLFGLVRRVRMGTGEPEPEVDAELRPLWPGREPQAAASTPASLYAGRAP</sequence>
<dbReference type="RefSeq" id="WP_321550053.1">
    <property type="nucleotide sequence ID" value="NZ_JAXIVS010000014.1"/>
</dbReference>
<evidence type="ECO:0000256" key="2">
    <source>
        <dbReference type="ARBA" id="ARBA00022692"/>
    </source>
</evidence>
<accession>A0ABU5HDB7</accession>
<dbReference type="PANTHER" id="PTHR31746">
    <property type="entry name" value="TRANSMEMBRANE PROTEIN 229 FAMILY MEMBER"/>
    <property type="match status" value="1"/>
</dbReference>
<dbReference type="PANTHER" id="PTHR31746:SF2">
    <property type="entry name" value="TRANSMEMBRANE PROTEIN 229A"/>
    <property type="match status" value="1"/>
</dbReference>
<feature type="transmembrane region" description="Helical" evidence="6">
    <location>
        <begin position="135"/>
        <end position="153"/>
    </location>
</feature>
<feature type="region of interest" description="Disordered" evidence="5">
    <location>
        <begin position="163"/>
        <end position="196"/>
    </location>
</feature>
<organism evidence="7 8">
    <name type="scientific">Hyalangium rubrum</name>
    <dbReference type="NCBI Taxonomy" id="3103134"/>
    <lineage>
        <taxon>Bacteria</taxon>
        <taxon>Pseudomonadati</taxon>
        <taxon>Myxococcota</taxon>
        <taxon>Myxococcia</taxon>
        <taxon>Myxococcales</taxon>
        <taxon>Cystobacterineae</taxon>
        <taxon>Archangiaceae</taxon>
        <taxon>Hyalangium</taxon>
    </lineage>
</organism>
<feature type="transmembrane region" description="Helical" evidence="6">
    <location>
        <begin position="25"/>
        <end position="47"/>
    </location>
</feature>